<protein>
    <submittedName>
        <fullName evidence="2">Uncharacterized protein</fullName>
    </submittedName>
</protein>
<evidence type="ECO:0000313" key="2">
    <source>
        <dbReference type="EMBL" id="MTH36031.1"/>
    </source>
</evidence>
<reference evidence="2 3" key="1">
    <citation type="submission" date="2019-11" db="EMBL/GenBank/DDBJ databases">
        <authorList>
            <person name="Dong K."/>
        </authorList>
    </citation>
    <scope>NUCLEOTIDE SEQUENCE [LARGE SCALE GENOMIC DNA]</scope>
    <source>
        <strain evidence="2 3">JCM 17370</strain>
    </source>
</reference>
<evidence type="ECO:0000313" key="3">
    <source>
        <dbReference type="Proteomes" id="UP000442533"/>
    </source>
</evidence>
<comment type="caution">
    <text evidence="2">The sequence shown here is derived from an EMBL/GenBank/DDBJ whole genome shotgun (WGS) entry which is preliminary data.</text>
</comment>
<dbReference type="AlphaFoldDB" id="A0A844H9D9"/>
<gene>
    <name evidence="2" type="ORF">GL279_15625</name>
</gene>
<keyword evidence="3" id="KW-1185">Reference proteome</keyword>
<organism evidence="2 3">
    <name type="scientific">Paracoccus limosus</name>
    <dbReference type="NCBI Taxonomy" id="913252"/>
    <lineage>
        <taxon>Bacteria</taxon>
        <taxon>Pseudomonadati</taxon>
        <taxon>Pseudomonadota</taxon>
        <taxon>Alphaproteobacteria</taxon>
        <taxon>Rhodobacterales</taxon>
        <taxon>Paracoccaceae</taxon>
        <taxon>Paracoccus</taxon>
    </lineage>
</organism>
<name>A0A844H9D9_9RHOB</name>
<accession>A0A844H9D9</accession>
<dbReference type="EMBL" id="WMIF01000027">
    <property type="protein sequence ID" value="MTH36031.1"/>
    <property type="molecule type" value="Genomic_DNA"/>
</dbReference>
<dbReference type="OrthoDB" id="7873442at2"/>
<feature type="region of interest" description="Disordered" evidence="1">
    <location>
        <begin position="172"/>
        <end position="203"/>
    </location>
</feature>
<dbReference type="RefSeq" id="WP_155065542.1">
    <property type="nucleotide sequence ID" value="NZ_WMIF01000027.1"/>
</dbReference>
<evidence type="ECO:0000256" key="1">
    <source>
        <dbReference type="SAM" id="MobiDB-lite"/>
    </source>
</evidence>
<proteinExistence type="predicted"/>
<dbReference type="Proteomes" id="UP000442533">
    <property type="component" value="Unassembled WGS sequence"/>
</dbReference>
<sequence length="203" mass="22051">MPSKAQRAGRRTVTPPDLLGRLPETVAALIQDALPDLRECRGIAGRLNVEQIRQLGIKTPAVLVSRLRARQDKTYAGPHHTFRLQMAAFILCKDELGLPRDLAAANISQVLLGLIPDQQWGLIDDAMPAEAVAEESLVSIEANKQGPALTAITWDQVLAVAPFPAIRHLRDAERASRRSGPAANPGPDRGAWHRRHPAGSDGR</sequence>